<proteinExistence type="predicted"/>
<dbReference type="AlphaFoldDB" id="A0A2S8G9W5"/>
<dbReference type="SMART" id="SM00849">
    <property type="entry name" value="Lactamase_B"/>
    <property type="match status" value="1"/>
</dbReference>
<evidence type="ECO:0000259" key="1">
    <source>
        <dbReference type="SMART" id="SM00849"/>
    </source>
</evidence>
<dbReference type="OrthoDB" id="9802248at2"/>
<reference evidence="2 3" key="1">
    <citation type="submission" date="2018-02" db="EMBL/GenBank/DDBJ databases">
        <title>Comparative genomes isolates from brazilian mangrove.</title>
        <authorList>
            <person name="Araujo J.E."/>
            <person name="Taketani R.G."/>
            <person name="Silva M.C.P."/>
            <person name="Loureco M.V."/>
            <person name="Andreote F.D."/>
        </authorList>
    </citation>
    <scope>NUCLEOTIDE SEQUENCE [LARGE SCALE GENOMIC DNA]</scope>
    <source>
        <strain evidence="2 3">HEX-2 MGV</strain>
    </source>
</reference>
<dbReference type="PANTHER" id="PTHR42951:SF17">
    <property type="entry name" value="METALLO-BETA-LACTAMASE DOMAIN-CONTAINING PROTEIN"/>
    <property type="match status" value="1"/>
</dbReference>
<sequence>MPIVHPGILEVRAPGHNFFVLQDDQGLYVIDGGFIGGWRLLQGALRREGWQNKPVRGIVVTHGHLDHILNVAHLAKAYGAWIAAPRLDADHYAGRPKYSGNSRVTGWLEAVGRVMLAYHKFEPDRWLDDRDRLDISSGIQAIHLPGHTAGHMGFWWEEQGILFTGDLFVSYRDQARLPLDIFNNDSQQNVRSIETALAMNPRGVLPSHGSLATPEEHLRRLERLHERIVLSRSGDH</sequence>
<dbReference type="RefSeq" id="WP_105349623.1">
    <property type="nucleotide sequence ID" value="NZ_PUIA01000003.1"/>
</dbReference>
<dbReference type="InterPro" id="IPR050855">
    <property type="entry name" value="NDM-1-like"/>
</dbReference>
<dbReference type="InterPro" id="IPR001279">
    <property type="entry name" value="Metallo-B-lactamas"/>
</dbReference>
<dbReference type="Pfam" id="PF00753">
    <property type="entry name" value="Lactamase_B"/>
    <property type="match status" value="1"/>
</dbReference>
<comment type="caution">
    <text evidence="2">The sequence shown here is derived from an EMBL/GenBank/DDBJ whole genome shotgun (WGS) entry which is preliminary data.</text>
</comment>
<dbReference type="CDD" id="cd07721">
    <property type="entry name" value="yflN-like_MBL-fold"/>
    <property type="match status" value="1"/>
</dbReference>
<evidence type="ECO:0000313" key="2">
    <source>
        <dbReference type="EMBL" id="PQO41256.1"/>
    </source>
</evidence>
<organism evidence="2 3">
    <name type="scientific">Blastopirellula marina</name>
    <dbReference type="NCBI Taxonomy" id="124"/>
    <lineage>
        <taxon>Bacteria</taxon>
        <taxon>Pseudomonadati</taxon>
        <taxon>Planctomycetota</taxon>
        <taxon>Planctomycetia</taxon>
        <taxon>Pirellulales</taxon>
        <taxon>Pirellulaceae</taxon>
        <taxon>Blastopirellula</taxon>
    </lineage>
</organism>
<dbReference type="SUPFAM" id="SSF56281">
    <property type="entry name" value="Metallo-hydrolase/oxidoreductase"/>
    <property type="match status" value="1"/>
</dbReference>
<evidence type="ECO:0000313" key="3">
    <source>
        <dbReference type="Proteomes" id="UP000240009"/>
    </source>
</evidence>
<gene>
    <name evidence="2" type="ORF">C5Y96_00655</name>
</gene>
<feature type="domain" description="Metallo-beta-lactamase" evidence="1">
    <location>
        <begin position="15"/>
        <end position="208"/>
    </location>
</feature>
<dbReference type="InterPro" id="IPR036866">
    <property type="entry name" value="RibonucZ/Hydroxyglut_hydro"/>
</dbReference>
<dbReference type="Gene3D" id="3.60.15.10">
    <property type="entry name" value="Ribonuclease Z/Hydroxyacylglutathione hydrolase-like"/>
    <property type="match status" value="1"/>
</dbReference>
<dbReference type="PANTHER" id="PTHR42951">
    <property type="entry name" value="METALLO-BETA-LACTAMASE DOMAIN-CONTAINING"/>
    <property type="match status" value="1"/>
</dbReference>
<dbReference type="Proteomes" id="UP000240009">
    <property type="component" value="Unassembled WGS sequence"/>
</dbReference>
<protein>
    <recommendedName>
        <fullName evidence="1">Metallo-beta-lactamase domain-containing protein</fullName>
    </recommendedName>
</protein>
<dbReference type="EMBL" id="PUIA01000003">
    <property type="protein sequence ID" value="PQO41256.1"/>
    <property type="molecule type" value="Genomic_DNA"/>
</dbReference>
<accession>A0A2S8G9W5</accession>
<name>A0A2S8G9W5_9BACT</name>